<comment type="caution">
    <text evidence="2">The sequence shown here is derived from an EMBL/GenBank/DDBJ whole genome shotgun (WGS) entry which is preliminary data.</text>
</comment>
<organism evidence="2 3">
    <name type="scientific">Oryza meyeriana var. granulata</name>
    <dbReference type="NCBI Taxonomy" id="110450"/>
    <lineage>
        <taxon>Eukaryota</taxon>
        <taxon>Viridiplantae</taxon>
        <taxon>Streptophyta</taxon>
        <taxon>Embryophyta</taxon>
        <taxon>Tracheophyta</taxon>
        <taxon>Spermatophyta</taxon>
        <taxon>Magnoliopsida</taxon>
        <taxon>Liliopsida</taxon>
        <taxon>Poales</taxon>
        <taxon>Poaceae</taxon>
        <taxon>BOP clade</taxon>
        <taxon>Oryzoideae</taxon>
        <taxon>Oryzeae</taxon>
        <taxon>Oryzinae</taxon>
        <taxon>Oryza</taxon>
        <taxon>Oryza meyeriana</taxon>
    </lineage>
</organism>
<feature type="region of interest" description="Disordered" evidence="1">
    <location>
        <begin position="69"/>
        <end position="101"/>
    </location>
</feature>
<name>A0A6G1D1P1_9ORYZ</name>
<keyword evidence="3" id="KW-1185">Reference proteome</keyword>
<gene>
    <name evidence="2" type="ORF">E2562_009681</name>
</gene>
<dbReference type="Proteomes" id="UP000479710">
    <property type="component" value="Unassembled WGS sequence"/>
</dbReference>
<dbReference type="AlphaFoldDB" id="A0A6G1D1P1"/>
<reference evidence="2 3" key="1">
    <citation type="submission" date="2019-11" db="EMBL/GenBank/DDBJ databases">
        <title>Whole genome sequence of Oryza granulata.</title>
        <authorList>
            <person name="Li W."/>
        </authorList>
    </citation>
    <scope>NUCLEOTIDE SEQUENCE [LARGE SCALE GENOMIC DNA]</scope>
    <source>
        <strain evidence="3">cv. Menghai</strain>
        <tissue evidence="2">Leaf</tissue>
    </source>
</reference>
<sequence length="120" mass="13097">MAFRNEMGDTSEERGCAEVLGLWDAHSGARKLLGHVGEGLDGRVRGEKEIKRSAQSTRTHGSHWTVAAGRTRTSHGCTGQRPREEEGRGRPSELGQLQSGPRLARRGGLLARWQGGIWLA</sequence>
<evidence type="ECO:0000313" key="3">
    <source>
        <dbReference type="Proteomes" id="UP000479710"/>
    </source>
</evidence>
<dbReference type="EMBL" id="SPHZ02000007">
    <property type="protein sequence ID" value="KAF0906311.1"/>
    <property type="molecule type" value="Genomic_DNA"/>
</dbReference>
<proteinExistence type="predicted"/>
<protein>
    <submittedName>
        <fullName evidence="2">Uncharacterized protein</fullName>
    </submittedName>
</protein>
<feature type="compositionally biased region" description="Basic and acidic residues" evidence="1">
    <location>
        <begin position="81"/>
        <end position="91"/>
    </location>
</feature>
<evidence type="ECO:0000313" key="2">
    <source>
        <dbReference type="EMBL" id="KAF0906311.1"/>
    </source>
</evidence>
<accession>A0A6G1D1P1</accession>
<evidence type="ECO:0000256" key="1">
    <source>
        <dbReference type="SAM" id="MobiDB-lite"/>
    </source>
</evidence>